<evidence type="ECO:0000313" key="7">
    <source>
        <dbReference type="EMBL" id="TPX14630.1"/>
    </source>
</evidence>
<dbReference type="InterPro" id="IPR009075">
    <property type="entry name" value="AcylCo_DH/oxidase_C"/>
</dbReference>
<dbReference type="GO" id="GO:0003995">
    <property type="term" value="F:acyl-CoA dehydrogenase activity"/>
    <property type="evidence" value="ECO:0007669"/>
    <property type="project" value="TreeGrafter"/>
</dbReference>
<feature type="region of interest" description="Disordered" evidence="5">
    <location>
        <begin position="847"/>
        <end position="889"/>
    </location>
</feature>
<dbReference type="CDD" id="cd22143">
    <property type="entry name" value="F-box_ScMDM30-like"/>
    <property type="match status" value="1"/>
</dbReference>
<dbReference type="PROSITE" id="PS50181">
    <property type="entry name" value="FBOX"/>
    <property type="match status" value="1"/>
</dbReference>
<keyword evidence="2" id="KW-0285">Flavoprotein</keyword>
<proteinExistence type="inferred from homology"/>
<dbReference type="RefSeq" id="XP_030996341.1">
    <property type="nucleotide sequence ID" value="XM_031139831.1"/>
</dbReference>
<keyword evidence="8" id="KW-1185">Reference proteome</keyword>
<evidence type="ECO:0000256" key="3">
    <source>
        <dbReference type="ARBA" id="ARBA00022827"/>
    </source>
</evidence>
<dbReference type="PANTHER" id="PTHR48083:SF28">
    <property type="entry name" value="ACYL-COA DEHYDROGENASE FAMILY PROTEIN (AFU_ORTHOLOGUE AFUA_6G10880)-RELATED"/>
    <property type="match status" value="1"/>
</dbReference>
<evidence type="ECO:0000256" key="5">
    <source>
        <dbReference type="SAM" id="MobiDB-lite"/>
    </source>
</evidence>
<sequence length="998" mass="111700">MAGKSGGIPGVKEPFGDLEPWSEPAWYNTLDSPYYDDSHRALRRYVRDYLEEHVLPCSEQWERQGMGRLPHDGLLRRDVAGAVRGAGGPDGRDDDRGAAHRAVGHGGAEGEVAAGYLYGGDEVCARGDGANCAWVDFEDVHVPVENLIGKENEGFKVLMGSKYLLLPDQNHRSLDVHLSLNDNVQDFNKERLIMAINMNRKSRQCLSIALDYAQMRHTFGKPLISHQIIRHKFVHMARYVESHFAWLEQIAYHIRRHGWDAPGLASRLAMAKIHGGRVLEACNREAQQVLGGAGYQRGGIGAVVEQISRDLRMLVVGGGSEEILADLAMRQELAAAKKRESMLLGQQTSPSFVPVSGNPHQILICLVRAGTSEFVVMLQKLPPELLSAVFEDVSKNDLRNLCQVSKLLYSATIPCLYRTIEFEPDNEKDVSVFSLESHTEARDKGYFRHARCIEVAAPFHSNIDPYMRCVHHFTRPEYEVEFATDFMPFLSSCTPGRLREFSWTLGTCIPQTILGPNGYLNTHQKEIETIRLITDGSCSSEDAPDGLDLSCFVNLKRLSWSGLAQNKDVKALADLLQKRAHQLLELDLDLENYLSLTLPGEDPCIFPVQLLRLQRPVQLMFPVLRSLSLCQVSFTTDLDLPMEQCGYEISDATRMMFEAFDFTSLASLKLRHCAGWEHLITHLTKSAAPLALQSFEVQYVPTGINADSASIIAPFLRSFKGLVNLFLLISNSAPSWDIWLALRGHRATLRRFVHHQRTQAEAEFPLELDGLQMGFTSGKDFEGDDGSNPLSTLDLTSVGVCASLQYMPFMVKPFTENPTLRFLHVRRSAGDIRTIFDAMTARPLSRSVSFDSTSSDGAGGRRSPSNKDSEQESIDGTDQDRPIETSPGAVTWTQFPEDEEEIESFLQWVFGPKGVVSLRIVAYGDFSRDGRHTECQRVYCRNEEAFDPQGHHLGDDAIPNFRRVKGADGELLALFHENEDVLCALPLEPLFNYPSRDW</sequence>
<evidence type="ECO:0000256" key="4">
    <source>
        <dbReference type="ARBA" id="ARBA00023002"/>
    </source>
</evidence>
<organism evidence="7 8">
    <name type="scientific">Thyridium curvatum</name>
    <dbReference type="NCBI Taxonomy" id="1093900"/>
    <lineage>
        <taxon>Eukaryota</taxon>
        <taxon>Fungi</taxon>
        <taxon>Dikarya</taxon>
        <taxon>Ascomycota</taxon>
        <taxon>Pezizomycotina</taxon>
        <taxon>Sordariomycetes</taxon>
        <taxon>Sordariomycetidae</taxon>
        <taxon>Thyridiales</taxon>
        <taxon>Thyridiaceae</taxon>
        <taxon>Thyridium</taxon>
    </lineage>
</organism>
<gene>
    <name evidence="7" type="ORF">E0L32_005322</name>
</gene>
<evidence type="ECO:0000256" key="2">
    <source>
        <dbReference type="ARBA" id="ARBA00022630"/>
    </source>
</evidence>
<dbReference type="InterPro" id="IPR036250">
    <property type="entry name" value="AcylCo_DH-like_C"/>
</dbReference>
<dbReference type="Pfam" id="PF12937">
    <property type="entry name" value="F-box-like"/>
    <property type="match status" value="1"/>
</dbReference>
<dbReference type="GO" id="GO:0005737">
    <property type="term" value="C:cytoplasm"/>
    <property type="evidence" value="ECO:0007669"/>
    <property type="project" value="TreeGrafter"/>
</dbReference>
<accession>A0A507BDH8</accession>
<dbReference type="InParanoid" id="A0A507BDH8"/>
<reference evidence="7 8" key="1">
    <citation type="submission" date="2019-06" db="EMBL/GenBank/DDBJ databases">
        <title>Draft genome sequence of the filamentous fungus Phialemoniopsis curvata isolated from diesel fuel.</title>
        <authorList>
            <person name="Varaljay V.A."/>
            <person name="Lyon W.J."/>
            <person name="Crouch A.L."/>
            <person name="Drake C.E."/>
            <person name="Hollomon J.M."/>
            <person name="Nadeau L.J."/>
            <person name="Nunn H.S."/>
            <person name="Stevenson B.S."/>
            <person name="Bojanowski C.L."/>
            <person name="Crookes-Goodson W.J."/>
        </authorList>
    </citation>
    <scope>NUCLEOTIDE SEQUENCE [LARGE SCALE GENOMIC DNA]</scope>
    <source>
        <strain evidence="7 8">D216</strain>
    </source>
</reference>
<keyword evidence="3" id="KW-0274">FAD</keyword>
<dbReference type="OrthoDB" id="1720422at2759"/>
<dbReference type="SUPFAM" id="SSF47203">
    <property type="entry name" value="Acyl-CoA dehydrogenase C-terminal domain-like"/>
    <property type="match status" value="1"/>
</dbReference>
<feature type="region of interest" description="Disordered" evidence="5">
    <location>
        <begin position="83"/>
        <end position="102"/>
    </location>
</feature>
<dbReference type="GO" id="GO:0033539">
    <property type="term" value="P:fatty acid beta-oxidation using acyl-CoA dehydrogenase"/>
    <property type="evidence" value="ECO:0007669"/>
    <property type="project" value="TreeGrafter"/>
</dbReference>
<dbReference type="SUPFAM" id="SSF56645">
    <property type="entry name" value="Acyl-CoA dehydrogenase NM domain-like"/>
    <property type="match status" value="1"/>
</dbReference>
<dbReference type="InterPro" id="IPR050741">
    <property type="entry name" value="Acyl-CoA_dehydrogenase"/>
</dbReference>
<dbReference type="Proteomes" id="UP000319257">
    <property type="component" value="Unassembled WGS sequence"/>
</dbReference>
<dbReference type="Gene3D" id="1.20.140.10">
    <property type="entry name" value="Butyryl-CoA Dehydrogenase, subunit A, domain 3"/>
    <property type="match status" value="1"/>
</dbReference>
<dbReference type="STRING" id="1093900.A0A507BDH8"/>
<dbReference type="EMBL" id="SKBQ01000027">
    <property type="protein sequence ID" value="TPX14630.1"/>
    <property type="molecule type" value="Genomic_DNA"/>
</dbReference>
<evidence type="ECO:0000256" key="1">
    <source>
        <dbReference type="ARBA" id="ARBA00009347"/>
    </source>
</evidence>
<dbReference type="AlphaFoldDB" id="A0A507BDH8"/>
<dbReference type="InterPro" id="IPR009100">
    <property type="entry name" value="AcylCoA_DH/oxidase_NM_dom_sf"/>
</dbReference>
<evidence type="ECO:0000313" key="8">
    <source>
        <dbReference type="Proteomes" id="UP000319257"/>
    </source>
</evidence>
<dbReference type="Pfam" id="PF00441">
    <property type="entry name" value="Acyl-CoA_dh_1"/>
    <property type="match status" value="1"/>
</dbReference>
<evidence type="ECO:0000259" key="6">
    <source>
        <dbReference type="PROSITE" id="PS50181"/>
    </source>
</evidence>
<protein>
    <recommendedName>
        <fullName evidence="6">F-box domain-containing protein</fullName>
    </recommendedName>
</protein>
<keyword evidence="4" id="KW-0560">Oxidoreductase</keyword>
<dbReference type="InterPro" id="IPR001810">
    <property type="entry name" value="F-box_dom"/>
</dbReference>
<name>A0A507BDH8_9PEZI</name>
<dbReference type="GeneID" id="41972769"/>
<dbReference type="PANTHER" id="PTHR48083">
    <property type="entry name" value="MEDIUM-CHAIN SPECIFIC ACYL-COA DEHYDROGENASE, MITOCHONDRIAL-RELATED"/>
    <property type="match status" value="1"/>
</dbReference>
<comment type="caution">
    <text evidence="7">The sequence shown here is derived from an EMBL/GenBank/DDBJ whole genome shotgun (WGS) entry which is preliminary data.</text>
</comment>
<feature type="domain" description="F-box" evidence="6">
    <location>
        <begin position="375"/>
        <end position="420"/>
    </location>
</feature>
<comment type="similarity">
    <text evidence="1">Belongs to the acyl-CoA dehydrogenase family.</text>
</comment>